<dbReference type="EC" id="2.7.13.3" evidence="2"/>
<evidence type="ECO:0000256" key="9">
    <source>
        <dbReference type="SAM" id="Coils"/>
    </source>
</evidence>
<dbReference type="InterPro" id="IPR000014">
    <property type="entry name" value="PAS"/>
</dbReference>
<dbReference type="Gene3D" id="1.10.287.130">
    <property type="match status" value="1"/>
</dbReference>
<dbReference type="SMART" id="SM00091">
    <property type="entry name" value="PAS"/>
    <property type="match status" value="2"/>
</dbReference>
<evidence type="ECO:0000313" key="13">
    <source>
        <dbReference type="EMBL" id="RID98183.1"/>
    </source>
</evidence>
<dbReference type="PANTHER" id="PTHR43065">
    <property type="entry name" value="SENSOR HISTIDINE KINASE"/>
    <property type="match status" value="1"/>
</dbReference>
<dbReference type="PROSITE" id="PS50109">
    <property type="entry name" value="HIS_KIN"/>
    <property type="match status" value="1"/>
</dbReference>
<accession>A0A398CH90</accession>
<dbReference type="Pfam" id="PF00989">
    <property type="entry name" value="PAS"/>
    <property type="match status" value="2"/>
</dbReference>
<feature type="domain" description="PAS" evidence="11">
    <location>
        <begin position="156"/>
        <end position="205"/>
    </location>
</feature>
<dbReference type="PRINTS" id="PR00344">
    <property type="entry name" value="BCTRLSENSOR"/>
</dbReference>
<keyword evidence="5" id="KW-0547">Nucleotide-binding</keyword>
<evidence type="ECO:0000256" key="4">
    <source>
        <dbReference type="ARBA" id="ARBA00022679"/>
    </source>
</evidence>
<dbReference type="GO" id="GO:0005524">
    <property type="term" value="F:ATP binding"/>
    <property type="evidence" value="ECO:0007669"/>
    <property type="project" value="UniProtKB-KW"/>
</dbReference>
<keyword evidence="14" id="KW-1185">Reference proteome</keyword>
<dbReference type="AlphaFoldDB" id="A0A398CH90"/>
<dbReference type="CDD" id="cd00130">
    <property type="entry name" value="PAS"/>
    <property type="match status" value="2"/>
</dbReference>
<organism evidence="13 14">
    <name type="scientific">Simplicispira hankyongi</name>
    <dbReference type="NCBI Taxonomy" id="2315688"/>
    <lineage>
        <taxon>Bacteria</taxon>
        <taxon>Pseudomonadati</taxon>
        <taxon>Pseudomonadota</taxon>
        <taxon>Betaproteobacteria</taxon>
        <taxon>Burkholderiales</taxon>
        <taxon>Comamonadaceae</taxon>
        <taxon>Simplicispira</taxon>
    </lineage>
</organism>
<dbReference type="SUPFAM" id="SSF55785">
    <property type="entry name" value="PYP-like sensor domain (PAS domain)"/>
    <property type="match status" value="3"/>
</dbReference>
<protein>
    <recommendedName>
        <fullName evidence="2">histidine kinase</fullName>
        <ecNumber evidence="2">2.7.13.3</ecNumber>
    </recommendedName>
</protein>
<proteinExistence type="predicted"/>
<dbReference type="Gene3D" id="3.30.450.20">
    <property type="entry name" value="PAS domain"/>
    <property type="match status" value="3"/>
</dbReference>
<evidence type="ECO:0000256" key="6">
    <source>
        <dbReference type="ARBA" id="ARBA00022777"/>
    </source>
</evidence>
<dbReference type="InterPro" id="IPR005467">
    <property type="entry name" value="His_kinase_dom"/>
</dbReference>
<feature type="coiled-coil region" evidence="9">
    <location>
        <begin position="405"/>
        <end position="467"/>
    </location>
</feature>
<evidence type="ECO:0000256" key="3">
    <source>
        <dbReference type="ARBA" id="ARBA00022553"/>
    </source>
</evidence>
<keyword evidence="9" id="KW-0175">Coiled coil</keyword>
<evidence type="ECO:0000256" key="1">
    <source>
        <dbReference type="ARBA" id="ARBA00000085"/>
    </source>
</evidence>
<keyword evidence="6" id="KW-0418">Kinase</keyword>
<name>A0A398CH90_9BURK</name>
<dbReference type="Pfam" id="PF13426">
    <property type="entry name" value="PAS_9"/>
    <property type="match status" value="1"/>
</dbReference>
<dbReference type="InterPro" id="IPR004358">
    <property type="entry name" value="Sig_transdc_His_kin-like_C"/>
</dbReference>
<comment type="caution">
    <text evidence="13">The sequence shown here is derived from an EMBL/GenBank/DDBJ whole genome shotgun (WGS) entry which is preliminary data.</text>
</comment>
<dbReference type="InterPro" id="IPR003661">
    <property type="entry name" value="HisK_dim/P_dom"/>
</dbReference>
<dbReference type="SMART" id="SM00387">
    <property type="entry name" value="HATPase_c"/>
    <property type="match status" value="1"/>
</dbReference>
<comment type="catalytic activity">
    <reaction evidence="1">
        <text>ATP + protein L-histidine = ADP + protein N-phospho-L-histidine.</text>
        <dbReference type="EC" id="2.7.13.3"/>
    </reaction>
</comment>
<dbReference type="InterPro" id="IPR003594">
    <property type="entry name" value="HATPase_dom"/>
</dbReference>
<gene>
    <name evidence="13" type="ORF">D3F03_07915</name>
</gene>
<keyword evidence="8" id="KW-0902">Two-component regulatory system</keyword>
<dbReference type="NCBIfam" id="TIGR00229">
    <property type="entry name" value="sensory_box"/>
    <property type="match status" value="1"/>
</dbReference>
<dbReference type="InterPro" id="IPR036097">
    <property type="entry name" value="HisK_dim/P_sf"/>
</dbReference>
<evidence type="ECO:0000259" key="12">
    <source>
        <dbReference type="PROSITE" id="PS50113"/>
    </source>
</evidence>
<dbReference type="SUPFAM" id="SSF55874">
    <property type="entry name" value="ATPase domain of HSP90 chaperone/DNA topoisomerase II/histidine kinase"/>
    <property type="match status" value="1"/>
</dbReference>
<dbReference type="PROSITE" id="PS50112">
    <property type="entry name" value="PAS"/>
    <property type="match status" value="2"/>
</dbReference>
<dbReference type="Proteomes" id="UP000266302">
    <property type="component" value="Unassembled WGS sequence"/>
</dbReference>
<evidence type="ECO:0000256" key="5">
    <source>
        <dbReference type="ARBA" id="ARBA00022741"/>
    </source>
</evidence>
<keyword evidence="7" id="KW-0067">ATP-binding</keyword>
<dbReference type="InterPro" id="IPR013767">
    <property type="entry name" value="PAS_fold"/>
</dbReference>
<dbReference type="SUPFAM" id="SSF47384">
    <property type="entry name" value="Homodimeric domain of signal transducing histidine kinase"/>
    <property type="match status" value="1"/>
</dbReference>
<reference evidence="13 14" key="1">
    <citation type="submission" date="2018-09" db="EMBL/GenBank/DDBJ databases">
        <title>Draft genome of Simplicispira sp. NY-02.</title>
        <authorList>
            <person name="Im W.T."/>
        </authorList>
    </citation>
    <scope>NUCLEOTIDE SEQUENCE [LARGE SCALE GENOMIC DNA]</scope>
    <source>
        <strain evidence="13 14">NY-02</strain>
    </source>
</reference>
<dbReference type="Gene3D" id="3.30.565.10">
    <property type="entry name" value="Histidine kinase-like ATPase, C-terminal domain"/>
    <property type="match status" value="1"/>
</dbReference>
<feature type="domain" description="PAS" evidence="11">
    <location>
        <begin position="260"/>
        <end position="304"/>
    </location>
</feature>
<evidence type="ECO:0000256" key="2">
    <source>
        <dbReference type="ARBA" id="ARBA00012438"/>
    </source>
</evidence>
<dbReference type="Pfam" id="PF02518">
    <property type="entry name" value="HATPase_c"/>
    <property type="match status" value="1"/>
</dbReference>
<feature type="domain" description="PAC" evidence="12">
    <location>
        <begin position="351"/>
        <end position="403"/>
    </location>
</feature>
<evidence type="ECO:0000256" key="7">
    <source>
        <dbReference type="ARBA" id="ARBA00022840"/>
    </source>
</evidence>
<dbReference type="PANTHER" id="PTHR43065:SF50">
    <property type="entry name" value="HISTIDINE KINASE"/>
    <property type="match status" value="1"/>
</dbReference>
<dbReference type="GO" id="GO:0000155">
    <property type="term" value="F:phosphorelay sensor kinase activity"/>
    <property type="evidence" value="ECO:0007669"/>
    <property type="project" value="InterPro"/>
</dbReference>
<dbReference type="InterPro" id="IPR035965">
    <property type="entry name" value="PAS-like_dom_sf"/>
</dbReference>
<dbReference type="GO" id="GO:0006355">
    <property type="term" value="P:regulation of DNA-templated transcription"/>
    <property type="evidence" value="ECO:0007669"/>
    <property type="project" value="InterPro"/>
</dbReference>
<dbReference type="PROSITE" id="PS50113">
    <property type="entry name" value="PAC"/>
    <property type="match status" value="1"/>
</dbReference>
<keyword evidence="4" id="KW-0808">Transferase</keyword>
<evidence type="ECO:0000259" key="11">
    <source>
        <dbReference type="PROSITE" id="PS50112"/>
    </source>
</evidence>
<evidence type="ECO:0000259" key="10">
    <source>
        <dbReference type="PROSITE" id="PS50109"/>
    </source>
</evidence>
<dbReference type="CDD" id="cd00082">
    <property type="entry name" value="HisKA"/>
    <property type="match status" value="1"/>
</dbReference>
<dbReference type="InterPro" id="IPR036890">
    <property type="entry name" value="HATPase_C_sf"/>
</dbReference>
<keyword evidence="3" id="KW-0597">Phosphoprotein</keyword>
<dbReference type="EMBL" id="QXJC01000003">
    <property type="protein sequence ID" value="RID98183.1"/>
    <property type="molecule type" value="Genomic_DNA"/>
</dbReference>
<sequence>MTPLPPPHDVALSGLFPALMEGFMLAVVHRNGYLVMVNTHLARALGHAQQALQGQQLATIVPESGQGFNPSDVLGFLAHCRCWLGKLSLRKADGQSLLVQATMVPLKDDAGQIDRVLILATSAARQQDFPPLVADVQDSFYSMLEGLATPVLLHRQGSILYANQAMLSLTGYSLAALQGLPYEELTHPESRERLRERLAARLRGETTQTRFESCLQSATGQRCWVEQAVGMLPVDGRATLIDTYINLNEQRKSEALQLHMRQVLAQIIDGSPVPTMVIDEHHVVTHWNRAVEKVTSISATDMVGTRDQWKPFYDAPRPVLADLIVDDAQAARVREHYQDRYRPSEVIPDAWEAEGFFSTARLAGVWFVFTASPLRDGKGRIVGAIETLVDVTRLKTSELALQKAHDDLEQQVKERTGQLASANAQLAQDNAERRRAEVQLRQHNEALEKLNEQLTQAQAQLAQSEKLASIGQLAAGVAHEINNPIGYVHSNIGSLRNYLGDLMALLTAYEQLPSTADIDALRRKIDVEFLREDIPSLISESQEGITRVKKIVQDLKDFSRVDSSQEWQTADLHHGIDSTLNIVNNEIKYKADVVKEYGVVPPVECLPSQLNQVFMNLLVNAAHAMGQERGCITIRSGTVGDFAWLEFADNGGGMPPEIQQKIFDPFFTTKPVGKGTGLGLSLTYGILQKHHGRITVQSQVGKGTVFRIELPIVQPAAAAGTVNV</sequence>
<evidence type="ECO:0000256" key="8">
    <source>
        <dbReference type="ARBA" id="ARBA00023012"/>
    </source>
</evidence>
<feature type="domain" description="Histidine kinase" evidence="10">
    <location>
        <begin position="476"/>
        <end position="714"/>
    </location>
</feature>
<evidence type="ECO:0000313" key="14">
    <source>
        <dbReference type="Proteomes" id="UP000266302"/>
    </source>
</evidence>
<dbReference type="InterPro" id="IPR000700">
    <property type="entry name" value="PAS-assoc_C"/>
</dbReference>